<dbReference type="EMBL" id="PIQO01000003">
    <property type="protein sequence ID" value="PKR85941.1"/>
    <property type="molecule type" value="Genomic_DNA"/>
</dbReference>
<evidence type="ECO:0000313" key="4">
    <source>
        <dbReference type="Proteomes" id="UP000233440"/>
    </source>
</evidence>
<keyword evidence="3" id="KW-0645">Protease</keyword>
<keyword evidence="1" id="KW-0812">Transmembrane</keyword>
<keyword evidence="1" id="KW-0472">Membrane</keyword>
<dbReference type="GO" id="GO:0080120">
    <property type="term" value="P:CAAX-box protein maturation"/>
    <property type="evidence" value="ECO:0007669"/>
    <property type="project" value="UniProtKB-ARBA"/>
</dbReference>
<dbReference type="AlphaFoldDB" id="A0A2N3LMT2"/>
<reference evidence="3 4" key="1">
    <citation type="submission" date="2017-11" db="EMBL/GenBank/DDBJ databases">
        <title>Bacillus camelliae sp. nov., isolated from pu'er tea.</title>
        <authorList>
            <person name="Niu L."/>
        </authorList>
    </citation>
    <scope>NUCLEOTIDE SEQUENCE [LARGE SCALE GENOMIC DNA]</scope>
    <source>
        <strain evidence="3 4">7578-1</strain>
    </source>
</reference>
<dbReference type="RefSeq" id="WP_101353311.1">
    <property type="nucleotide sequence ID" value="NZ_PIQO01000003.1"/>
</dbReference>
<feature type="transmembrane region" description="Helical" evidence="1">
    <location>
        <begin position="168"/>
        <end position="187"/>
    </location>
</feature>
<evidence type="ECO:0000259" key="2">
    <source>
        <dbReference type="Pfam" id="PF02517"/>
    </source>
</evidence>
<dbReference type="GO" id="GO:0004175">
    <property type="term" value="F:endopeptidase activity"/>
    <property type="evidence" value="ECO:0007669"/>
    <property type="project" value="UniProtKB-ARBA"/>
</dbReference>
<dbReference type="Proteomes" id="UP000233440">
    <property type="component" value="Unassembled WGS sequence"/>
</dbReference>
<keyword evidence="4" id="KW-1185">Reference proteome</keyword>
<evidence type="ECO:0000256" key="1">
    <source>
        <dbReference type="SAM" id="Phobius"/>
    </source>
</evidence>
<accession>A0A2N3LMT2</accession>
<keyword evidence="1" id="KW-1133">Transmembrane helix</keyword>
<feature type="transmembrane region" description="Helical" evidence="1">
    <location>
        <begin position="56"/>
        <end position="74"/>
    </location>
</feature>
<sequence>MKKMNQAEIIGQLSKKELTFHIIATQIVLLTISIILGIFFIKDISSFFNLFRFDSSIYVIGIPNGILVVILDLFLMKVLPQSYYDDGGINEKIFQSRSVFEIIGLTLLIAFCEEVLFRGIIQTHFGIIVGSIIFALVHIRYWGHWFLIINIVILSFWIGAVYEFSDHHLLTTITMHFIIDLFLGIAIKLRKK</sequence>
<dbReference type="GO" id="GO:0008237">
    <property type="term" value="F:metallopeptidase activity"/>
    <property type="evidence" value="ECO:0007669"/>
    <property type="project" value="UniProtKB-KW"/>
</dbReference>
<gene>
    <name evidence="3" type="ORF">CWO92_06085</name>
</gene>
<feature type="transmembrane region" description="Helical" evidence="1">
    <location>
        <begin position="94"/>
        <end position="111"/>
    </location>
</feature>
<name>A0A2N3LMT2_9BACI</name>
<feature type="domain" description="CAAX prenyl protease 2/Lysostaphin resistance protein A-like" evidence="2">
    <location>
        <begin position="98"/>
        <end position="182"/>
    </location>
</feature>
<dbReference type="Pfam" id="PF02517">
    <property type="entry name" value="Rce1-like"/>
    <property type="match status" value="1"/>
</dbReference>
<keyword evidence="3" id="KW-0482">Metalloprotease</keyword>
<dbReference type="GO" id="GO:0006508">
    <property type="term" value="P:proteolysis"/>
    <property type="evidence" value="ECO:0007669"/>
    <property type="project" value="UniProtKB-KW"/>
</dbReference>
<dbReference type="InterPro" id="IPR003675">
    <property type="entry name" value="Rce1/LyrA-like_dom"/>
</dbReference>
<feature type="transmembrane region" description="Helical" evidence="1">
    <location>
        <begin position="144"/>
        <end position="162"/>
    </location>
</feature>
<evidence type="ECO:0000313" key="3">
    <source>
        <dbReference type="EMBL" id="PKR85941.1"/>
    </source>
</evidence>
<dbReference type="OrthoDB" id="1523022at2"/>
<protein>
    <submittedName>
        <fullName evidence="3">CPBP family intramembrane metalloprotease</fullName>
    </submittedName>
</protein>
<organism evidence="3 4">
    <name type="scientific">Heyndrickxia camelliae</name>
    <dbReference type="NCBI Taxonomy" id="1707093"/>
    <lineage>
        <taxon>Bacteria</taxon>
        <taxon>Bacillati</taxon>
        <taxon>Bacillota</taxon>
        <taxon>Bacilli</taxon>
        <taxon>Bacillales</taxon>
        <taxon>Bacillaceae</taxon>
        <taxon>Heyndrickxia</taxon>
    </lineage>
</organism>
<feature type="transmembrane region" description="Helical" evidence="1">
    <location>
        <begin position="20"/>
        <end position="41"/>
    </location>
</feature>
<keyword evidence="3" id="KW-0378">Hydrolase</keyword>
<proteinExistence type="predicted"/>
<feature type="transmembrane region" description="Helical" evidence="1">
    <location>
        <begin position="117"/>
        <end position="137"/>
    </location>
</feature>
<comment type="caution">
    <text evidence="3">The sequence shown here is derived from an EMBL/GenBank/DDBJ whole genome shotgun (WGS) entry which is preliminary data.</text>
</comment>